<dbReference type="Pfam" id="PF07681">
    <property type="entry name" value="DoxX"/>
    <property type="match status" value="1"/>
</dbReference>
<evidence type="ECO:0000313" key="6">
    <source>
        <dbReference type="EMBL" id="MBL0740439.1"/>
    </source>
</evidence>
<dbReference type="EMBL" id="JAERRB010000001">
    <property type="protein sequence ID" value="MBL0740439.1"/>
    <property type="molecule type" value="Genomic_DNA"/>
</dbReference>
<dbReference type="Proteomes" id="UP000613030">
    <property type="component" value="Unassembled WGS sequence"/>
</dbReference>
<accession>A0ABS1KLW3</accession>
<organism evidence="6 7">
    <name type="scientific">Chryseolinea lacunae</name>
    <dbReference type="NCBI Taxonomy" id="2801331"/>
    <lineage>
        <taxon>Bacteria</taxon>
        <taxon>Pseudomonadati</taxon>
        <taxon>Bacteroidota</taxon>
        <taxon>Cytophagia</taxon>
        <taxon>Cytophagales</taxon>
        <taxon>Fulvivirgaceae</taxon>
        <taxon>Chryseolinea</taxon>
    </lineage>
</organism>
<protein>
    <submittedName>
        <fullName evidence="6">DoxX family membrane protein</fullName>
    </submittedName>
</protein>
<gene>
    <name evidence="6" type="ORF">JI741_04380</name>
</gene>
<comment type="subcellular location">
    <subcellularLocation>
        <location evidence="1">Membrane</location>
        <topology evidence="1">Multi-pass membrane protein</topology>
    </subcellularLocation>
</comment>
<dbReference type="InterPro" id="IPR032808">
    <property type="entry name" value="DoxX"/>
</dbReference>
<evidence type="ECO:0000256" key="4">
    <source>
        <dbReference type="ARBA" id="ARBA00023136"/>
    </source>
</evidence>
<keyword evidence="4 5" id="KW-0472">Membrane</keyword>
<evidence type="ECO:0000256" key="3">
    <source>
        <dbReference type="ARBA" id="ARBA00022989"/>
    </source>
</evidence>
<comment type="caution">
    <text evidence="6">The sequence shown here is derived from an EMBL/GenBank/DDBJ whole genome shotgun (WGS) entry which is preliminary data.</text>
</comment>
<feature type="transmembrane region" description="Helical" evidence="5">
    <location>
        <begin position="78"/>
        <end position="96"/>
    </location>
</feature>
<sequence>MIENELTFALLRLAVGASMFAHGLVRLPKLTGFSGWMVGQFEKSMLPKIMVLPFSYALPVAEFVIGTLLILGLLTRPALVAGGLVMVMLIFGAGMIEDWGAIPSQLIHAFFFGILLSGLQHNGYALDTLVKK</sequence>
<proteinExistence type="predicted"/>
<evidence type="ECO:0000256" key="1">
    <source>
        <dbReference type="ARBA" id="ARBA00004141"/>
    </source>
</evidence>
<name>A0ABS1KLW3_9BACT</name>
<keyword evidence="2 5" id="KW-0812">Transmembrane</keyword>
<evidence type="ECO:0000256" key="2">
    <source>
        <dbReference type="ARBA" id="ARBA00022692"/>
    </source>
</evidence>
<keyword evidence="7" id="KW-1185">Reference proteome</keyword>
<feature type="transmembrane region" description="Helical" evidence="5">
    <location>
        <begin position="50"/>
        <end position="71"/>
    </location>
</feature>
<reference evidence="6 7" key="1">
    <citation type="submission" date="2021-01" db="EMBL/GenBank/DDBJ databases">
        <title>Chryseolinea sp. Jin1 Genome sequencing and assembly.</title>
        <authorList>
            <person name="Kim I."/>
        </authorList>
    </citation>
    <scope>NUCLEOTIDE SEQUENCE [LARGE SCALE GENOMIC DNA]</scope>
    <source>
        <strain evidence="6 7">Jin1</strain>
    </source>
</reference>
<keyword evidence="3 5" id="KW-1133">Transmembrane helix</keyword>
<dbReference type="RefSeq" id="WP_202007738.1">
    <property type="nucleotide sequence ID" value="NZ_JAERRB010000001.1"/>
</dbReference>
<evidence type="ECO:0000256" key="5">
    <source>
        <dbReference type="SAM" id="Phobius"/>
    </source>
</evidence>
<evidence type="ECO:0000313" key="7">
    <source>
        <dbReference type="Proteomes" id="UP000613030"/>
    </source>
</evidence>
<feature type="transmembrane region" description="Helical" evidence="5">
    <location>
        <begin position="102"/>
        <end position="119"/>
    </location>
</feature>